<dbReference type="GeneID" id="112682931"/>
<dbReference type="Pfam" id="PF13927">
    <property type="entry name" value="Ig_3"/>
    <property type="match status" value="2"/>
</dbReference>
<evidence type="ECO:0000256" key="4">
    <source>
        <dbReference type="ARBA" id="ARBA00022737"/>
    </source>
</evidence>
<dbReference type="PANTHER" id="PTHR12231">
    <property type="entry name" value="CTX-RELATED TYPE I TRANSMEMBRANE PROTEIN"/>
    <property type="match status" value="1"/>
</dbReference>
<dbReference type="SMART" id="SM00409">
    <property type="entry name" value="IG"/>
    <property type="match status" value="3"/>
</dbReference>
<evidence type="ECO:0000256" key="3">
    <source>
        <dbReference type="ARBA" id="ARBA00022729"/>
    </source>
</evidence>
<keyword evidence="5" id="KW-0472">Membrane</keyword>
<evidence type="ECO:0000256" key="7">
    <source>
        <dbReference type="ARBA" id="ARBA00023180"/>
    </source>
</evidence>
<evidence type="ECO:0000256" key="5">
    <source>
        <dbReference type="ARBA" id="ARBA00023136"/>
    </source>
</evidence>
<feature type="domain" description="Ig-like" evidence="9">
    <location>
        <begin position="230"/>
        <end position="324"/>
    </location>
</feature>
<dbReference type="InterPro" id="IPR013783">
    <property type="entry name" value="Ig-like_fold"/>
</dbReference>
<dbReference type="RefSeq" id="XP_025409500.1">
    <property type="nucleotide sequence ID" value="XM_025553715.1"/>
</dbReference>
<dbReference type="OrthoDB" id="10012075at2759"/>
<organism evidence="10 11">
    <name type="scientific">Sipha flava</name>
    <name type="common">yellow sugarcane aphid</name>
    <dbReference type="NCBI Taxonomy" id="143950"/>
    <lineage>
        <taxon>Eukaryota</taxon>
        <taxon>Metazoa</taxon>
        <taxon>Ecdysozoa</taxon>
        <taxon>Arthropoda</taxon>
        <taxon>Hexapoda</taxon>
        <taxon>Insecta</taxon>
        <taxon>Pterygota</taxon>
        <taxon>Neoptera</taxon>
        <taxon>Paraneoptera</taxon>
        <taxon>Hemiptera</taxon>
        <taxon>Sternorrhyncha</taxon>
        <taxon>Aphidomorpha</taxon>
        <taxon>Aphidoidea</taxon>
        <taxon>Aphididae</taxon>
        <taxon>Sipha</taxon>
    </lineage>
</organism>
<evidence type="ECO:0000256" key="8">
    <source>
        <dbReference type="ARBA" id="ARBA00023319"/>
    </source>
</evidence>
<reference evidence="11" key="1">
    <citation type="submission" date="2025-08" db="UniProtKB">
        <authorList>
            <consortium name="RefSeq"/>
        </authorList>
    </citation>
    <scope>IDENTIFICATION</scope>
    <source>
        <tissue evidence="11">Whole body</tissue>
    </source>
</reference>
<dbReference type="Pfam" id="PF07686">
    <property type="entry name" value="V-set"/>
    <property type="match status" value="1"/>
</dbReference>
<keyword evidence="10" id="KW-1185">Reference proteome</keyword>
<dbReference type="SMART" id="SM00408">
    <property type="entry name" value="IGc2"/>
    <property type="match status" value="3"/>
</dbReference>
<feature type="domain" description="Ig-like" evidence="9">
    <location>
        <begin position="133"/>
        <end position="219"/>
    </location>
</feature>
<dbReference type="SUPFAM" id="SSF48726">
    <property type="entry name" value="Immunoglobulin"/>
    <property type="match status" value="3"/>
</dbReference>
<evidence type="ECO:0000256" key="1">
    <source>
        <dbReference type="ARBA" id="ARBA00004236"/>
    </source>
</evidence>
<sequence>MDHRVTSTIAFVAAAVTIVSQMSSVLSMLEPQFAEPIPNVTIPVGRDVSLPCVVSNLGNYKVAWIHIDRKMILAVHKHVIARMPRFTMSHDGQKTWSLHINGVRPSDKGVYMCQVNTDPMISQIGYLRVVVPPNIVDDESSASTVAVREGLNISLTCKAKGNPEPKIVWKRENALKITVDRRKKVEKQHGNVLNLTRVSRSDMGSYLCIASNGVPPSVSKRIVLDVEFSPTLAVPNQLVGAPLGTDVTIDCQTEAYPRPISFWMFHESRTMIFSGSKHHLAVNEDGYKAHMLLTIRSLSPEDYGSYKCVTKNSLGEAEGSMRIYEIPRPSQNPKSTLELLNRATHNGLNKEYLFLLLFSYILTPWPFT</sequence>
<dbReference type="AlphaFoldDB" id="A0A8B8FGM7"/>
<evidence type="ECO:0000313" key="10">
    <source>
        <dbReference type="Proteomes" id="UP000694846"/>
    </source>
</evidence>
<evidence type="ECO:0000256" key="6">
    <source>
        <dbReference type="ARBA" id="ARBA00023157"/>
    </source>
</evidence>
<keyword evidence="6" id="KW-1015">Disulfide bond</keyword>
<keyword evidence="2" id="KW-1003">Cell membrane</keyword>
<dbReference type="InterPro" id="IPR003598">
    <property type="entry name" value="Ig_sub2"/>
</dbReference>
<accession>A0A8B8FGM7</accession>
<comment type="subcellular location">
    <subcellularLocation>
        <location evidence="1">Cell membrane</location>
    </subcellularLocation>
</comment>
<dbReference type="InterPro" id="IPR051170">
    <property type="entry name" value="Neural/epithelial_adhesion"/>
</dbReference>
<dbReference type="Gene3D" id="2.60.40.10">
    <property type="entry name" value="Immunoglobulins"/>
    <property type="match status" value="3"/>
</dbReference>
<dbReference type="PROSITE" id="PS50835">
    <property type="entry name" value="IG_LIKE"/>
    <property type="match status" value="3"/>
</dbReference>
<dbReference type="InterPro" id="IPR007110">
    <property type="entry name" value="Ig-like_dom"/>
</dbReference>
<dbReference type="GO" id="GO:0043005">
    <property type="term" value="C:neuron projection"/>
    <property type="evidence" value="ECO:0007669"/>
    <property type="project" value="TreeGrafter"/>
</dbReference>
<dbReference type="PANTHER" id="PTHR12231:SF247">
    <property type="entry name" value="DPR-INTERACTING PROTEIN DELTA, ISOFORM D"/>
    <property type="match status" value="1"/>
</dbReference>
<dbReference type="SMART" id="SM00406">
    <property type="entry name" value="IGv"/>
    <property type="match status" value="2"/>
</dbReference>
<dbReference type="InterPro" id="IPR013106">
    <property type="entry name" value="Ig_V-set"/>
</dbReference>
<evidence type="ECO:0000313" key="11">
    <source>
        <dbReference type="RefSeq" id="XP_025409500.1"/>
    </source>
</evidence>
<evidence type="ECO:0000256" key="2">
    <source>
        <dbReference type="ARBA" id="ARBA00022475"/>
    </source>
</evidence>
<keyword evidence="7" id="KW-0325">Glycoprotein</keyword>
<dbReference type="Proteomes" id="UP000694846">
    <property type="component" value="Unplaced"/>
</dbReference>
<feature type="domain" description="Ig-like" evidence="9">
    <location>
        <begin position="31"/>
        <end position="116"/>
    </location>
</feature>
<dbReference type="FunFam" id="2.60.40.10:FF:000328">
    <property type="entry name" value="CLUMA_CG000981, isoform A"/>
    <property type="match status" value="1"/>
</dbReference>
<dbReference type="InterPro" id="IPR036179">
    <property type="entry name" value="Ig-like_dom_sf"/>
</dbReference>
<protein>
    <submittedName>
        <fullName evidence="11">Lachesin-like</fullName>
    </submittedName>
</protein>
<proteinExistence type="predicted"/>
<dbReference type="InterPro" id="IPR003599">
    <property type="entry name" value="Ig_sub"/>
</dbReference>
<gene>
    <name evidence="11" type="primary">LOC112682931</name>
</gene>
<name>A0A8B8FGM7_9HEMI</name>
<keyword evidence="8" id="KW-0393">Immunoglobulin domain</keyword>
<keyword evidence="4" id="KW-0677">Repeat</keyword>
<keyword evidence="3" id="KW-0732">Signal</keyword>
<dbReference type="GO" id="GO:0005886">
    <property type="term" value="C:plasma membrane"/>
    <property type="evidence" value="ECO:0007669"/>
    <property type="project" value="UniProtKB-SubCell"/>
</dbReference>
<evidence type="ECO:0000259" key="9">
    <source>
        <dbReference type="PROSITE" id="PS50835"/>
    </source>
</evidence>